<keyword evidence="3" id="KW-0804">Transcription</keyword>
<evidence type="ECO:0000256" key="1">
    <source>
        <dbReference type="ARBA" id="ARBA00023015"/>
    </source>
</evidence>
<evidence type="ECO:0000256" key="3">
    <source>
        <dbReference type="ARBA" id="ARBA00023163"/>
    </source>
</evidence>
<reference evidence="5 6" key="1">
    <citation type="submission" date="2019-08" db="EMBL/GenBank/DDBJ databases">
        <title>Lewinella sp. strain SSH13 Genome sequencing and assembly.</title>
        <authorList>
            <person name="Kim I."/>
        </authorList>
    </citation>
    <scope>NUCLEOTIDE SEQUENCE [LARGE SCALE GENOMIC DNA]</scope>
    <source>
        <strain evidence="5 6">SSH13</strain>
    </source>
</reference>
<dbReference type="RefSeq" id="WP_147929481.1">
    <property type="nucleotide sequence ID" value="NZ_VOXD01000004.1"/>
</dbReference>
<dbReference type="OrthoDB" id="1807857at2"/>
<keyword evidence="6" id="KW-1185">Reference proteome</keyword>
<proteinExistence type="predicted"/>
<dbReference type="GO" id="GO:0003677">
    <property type="term" value="F:DNA binding"/>
    <property type="evidence" value="ECO:0007669"/>
    <property type="project" value="UniProtKB-KW"/>
</dbReference>
<accession>A0A5C7FK39</accession>
<dbReference type="InterPro" id="IPR036388">
    <property type="entry name" value="WH-like_DNA-bd_sf"/>
</dbReference>
<dbReference type="AlphaFoldDB" id="A0A5C7FK39"/>
<dbReference type="Proteomes" id="UP000321907">
    <property type="component" value="Unassembled WGS sequence"/>
</dbReference>
<protein>
    <submittedName>
        <fullName evidence="5">MarR family transcriptional regulator</fullName>
    </submittedName>
</protein>
<dbReference type="InterPro" id="IPR052362">
    <property type="entry name" value="HTH-GbsR_regulator"/>
</dbReference>
<evidence type="ECO:0000256" key="2">
    <source>
        <dbReference type="ARBA" id="ARBA00023125"/>
    </source>
</evidence>
<keyword evidence="2" id="KW-0238">DNA-binding</keyword>
<comment type="caution">
    <text evidence="5">The sequence shown here is derived from an EMBL/GenBank/DDBJ whole genome shotgun (WGS) entry which is preliminary data.</text>
</comment>
<dbReference type="SUPFAM" id="SSF46785">
    <property type="entry name" value="Winged helix' DNA-binding domain"/>
    <property type="match status" value="1"/>
</dbReference>
<keyword evidence="1" id="KW-0805">Transcription regulation</keyword>
<dbReference type="GO" id="GO:0003700">
    <property type="term" value="F:DNA-binding transcription factor activity"/>
    <property type="evidence" value="ECO:0007669"/>
    <property type="project" value="InterPro"/>
</dbReference>
<gene>
    <name evidence="5" type="ORF">FUA23_04260</name>
</gene>
<evidence type="ECO:0000313" key="5">
    <source>
        <dbReference type="EMBL" id="TXF91024.1"/>
    </source>
</evidence>
<evidence type="ECO:0000259" key="4">
    <source>
        <dbReference type="Pfam" id="PF12802"/>
    </source>
</evidence>
<dbReference type="Gene3D" id="1.10.10.10">
    <property type="entry name" value="Winged helix-like DNA-binding domain superfamily/Winged helix DNA-binding domain"/>
    <property type="match status" value="1"/>
</dbReference>
<evidence type="ECO:0000313" key="6">
    <source>
        <dbReference type="Proteomes" id="UP000321907"/>
    </source>
</evidence>
<sequence length="166" mass="19061">MSSAQNHTESLELKQSVEELGIFFEKTNLTPMEARVFALLLVSDPPELDFFAIQRFLGASKSTISNSLKRLLNDGRVDYMTKPGDRRRYFKVSPDKWLRRLKEQAATVSPIATTMNQIIAMREGTGSTEFNQQLCEIQSFFKFLSEEIEGVMQRWNKQTGIDSKKK</sequence>
<dbReference type="InterPro" id="IPR036390">
    <property type="entry name" value="WH_DNA-bd_sf"/>
</dbReference>
<dbReference type="EMBL" id="VOXD01000004">
    <property type="protein sequence ID" value="TXF91024.1"/>
    <property type="molecule type" value="Genomic_DNA"/>
</dbReference>
<organism evidence="5 6">
    <name type="scientific">Neolewinella aurantiaca</name>
    <dbReference type="NCBI Taxonomy" id="2602767"/>
    <lineage>
        <taxon>Bacteria</taxon>
        <taxon>Pseudomonadati</taxon>
        <taxon>Bacteroidota</taxon>
        <taxon>Saprospiria</taxon>
        <taxon>Saprospirales</taxon>
        <taxon>Lewinellaceae</taxon>
        <taxon>Neolewinella</taxon>
    </lineage>
</organism>
<dbReference type="PANTHER" id="PTHR38465">
    <property type="entry name" value="HTH-TYPE TRANSCRIPTIONAL REGULATOR MJ1563-RELATED"/>
    <property type="match status" value="1"/>
</dbReference>
<dbReference type="InterPro" id="IPR000835">
    <property type="entry name" value="HTH_MarR-typ"/>
</dbReference>
<dbReference type="PANTHER" id="PTHR38465:SF2">
    <property type="entry name" value="HTH-TYPE TRANSCRIPTIONAL REGULATOR MMPR5"/>
    <property type="match status" value="1"/>
</dbReference>
<dbReference type="Pfam" id="PF12802">
    <property type="entry name" value="MarR_2"/>
    <property type="match status" value="1"/>
</dbReference>
<name>A0A5C7FK39_9BACT</name>
<feature type="domain" description="HTH marR-type" evidence="4">
    <location>
        <begin position="28"/>
        <end position="88"/>
    </location>
</feature>